<dbReference type="InterPro" id="IPR040410">
    <property type="entry name" value="UPF0658_Golgi"/>
</dbReference>
<feature type="transmembrane region" description="Helical" evidence="1">
    <location>
        <begin position="243"/>
        <end position="263"/>
    </location>
</feature>
<feature type="transmembrane region" description="Helical" evidence="1">
    <location>
        <begin position="179"/>
        <end position="197"/>
    </location>
</feature>
<evidence type="ECO:0000256" key="1">
    <source>
        <dbReference type="SAM" id="Phobius"/>
    </source>
</evidence>
<feature type="transmembrane region" description="Helical" evidence="1">
    <location>
        <begin position="14"/>
        <end position="34"/>
    </location>
</feature>
<keyword evidence="3" id="KW-1185">Reference proteome</keyword>
<keyword evidence="1" id="KW-1133">Transmembrane helix</keyword>
<gene>
    <name evidence="2" type="ORF">FIBSPDRAFT_172590</name>
</gene>
<feature type="transmembrane region" description="Helical" evidence="1">
    <location>
        <begin position="54"/>
        <end position="73"/>
    </location>
</feature>
<dbReference type="Proteomes" id="UP000076532">
    <property type="component" value="Unassembled WGS sequence"/>
</dbReference>
<feature type="transmembrane region" description="Helical" evidence="1">
    <location>
        <begin position="283"/>
        <end position="306"/>
    </location>
</feature>
<dbReference type="AlphaFoldDB" id="A0A166AVI2"/>
<proteinExistence type="predicted"/>
<dbReference type="GO" id="GO:0005794">
    <property type="term" value="C:Golgi apparatus"/>
    <property type="evidence" value="ECO:0007669"/>
    <property type="project" value="TreeGrafter"/>
</dbReference>
<protein>
    <submittedName>
        <fullName evidence="2">Uncharacterized protein</fullName>
    </submittedName>
</protein>
<reference evidence="2 3" key="1">
    <citation type="journal article" date="2016" name="Mol. Biol. Evol.">
        <title>Comparative Genomics of Early-Diverging Mushroom-Forming Fungi Provides Insights into the Origins of Lignocellulose Decay Capabilities.</title>
        <authorList>
            <person name="Nagy L.G."/>
            <person name="Riley R."/>
            <person name="Tritt A."/>
            <person name="Adam C."/>
            <person name="Daum C."/>
            <person name="Floudas D."/>
            <person name="Sun H."/>
            <person name="Yadav J.S."/>
            <person name="Pangilinan J."/>
            <person name="Larsson K.H."/>
            <person name="Matsuura K."/>
            <person name="Barry K."/>
            <person name="Labutti K."/>
            <person name="Kuo R."/>
            <person name="Ohm R.A."/>
            <person name="Bhattacharya S.S."/>
            <person name="Shirouzu T."/>
            <person name="Yoshinaga Y."/>
            <person name="Martin F.M."/>
            <person name="Grigoriev I.V."/>
            <person name="Hibbett D.S."/>
        </authorList>
    </citation>
    <scope>NUCLEOTIDE SEQUENCE [LARGE SCALE GENOMIC DNA]</scope>
    <source>
        <strain evidence="2 3">CBS 109695</strain>
    </source>
</reference>
<feature type="transmembrane region" description="Helical" evidence="1">
    <location>
        <begin position="203"/>
        <end position="236"/>
    </location>
</feature>
<dbReference type="EMBL" id="KV417654">
    <property type="protein sequence ID" value="KZP12002.1"/>
    <property type="molecule type" value="Genomic_DNA"/>
</dbReference>
<evidence type="ECO:0000313" key="3">
    <source>
        <dbReference type="Proteomes" id="UP000076532"/>
    </source>
</evidence>
<dbReference type="PANTHER" id="PTHR34391">
    <property type="entry name" value="UPF0658 GOLGI APPARATUS MEMBRANE PROTEIN C1952.10C-RELATED"/>
    <property type="match status" value="1"/>
</dbReference>
<name>A0A166AVI2_9AGAM</name>
<organism evidence="2 3">
    <name type="scientific">Athelia psychrophila</name>
    <dbReference type="NCBI Taxonomy" id="1759441"/>
    <lineage>
        <taxon>Eukaryota</taxon>
        <taxon>Fungi</taxon>
        <taxon>Dikarya</taxon>
        <taxon>Basidiomycota</taxon>
        <taxon>Agaricomycotina</taxon>
        <taxon>Agaricomycetes</taxon>
        <taxon>Agaricomycetidae</taxon>
        <taxon>Atheliales</taxon>
        <taxon>Atheliaceae</taxon>
        <taxon>Athelia</taxon>
    </lineage>
</organism>
<sequence>MAPEPFLATRTQRVFIGTIMAQGAAVLAMIGLVFQYVEEHVPFDTIRYKSVPMYLAVFALAELFELLVAFDALRLRNIIQLIGMLIFHAALIVMSSLELIQTRNALLNTEGCAQDPTNYVQCSGPGTLIAKIRPFLIAVPCVLATAWIAMLFCIRALYFEFGWAIFHVVGADIKARTMYQYYQVIICLLKFDLFAYFGVEIQLLIVVLTSGTVDFAITIVSIPLALLAFIFCGYALRCEIKWMMSICLAMLLCVSALMVYKLYKYFKPYGDANNPFLTGRDTLTVFTVSGFLLIFATFCIGLRCLADFGKGLLDAKTHKHSSYTPLGTQLSDLFGKGNTPNRISSYTADVSTTKILID</sequence>
<feature type="transmembrane region" description="Helical" evidence="1">
    <location>
        <begin position="135"/>
        <end position="158"/>
    </location>
</feature>
<keyword evidence="1" id="KW-0472">Membrane</keyword>
<dbReference type="OrthoDB" id="2448307at2759"/>
<accession>A0A166AVI2</accession>
<dbReference type="PANTHER" id="PTHR34391:SF1">
    <property type="entry name" value="UPF0658 GOLGI APPARATUS MEMBRANE PROTEIN C1952.10C-RELATED"/>
    <property type="match status" value="1"/>
</dbReference>
<keyword evidence="1" id="KW-0812">Transmembrane</keyword>
<feature type="transmembrane region" description="Helical" evidence="1">
    <location>
        <begin position="78"/>
        <end position="97"/>
    </location>
</feature>
<evidence type="ECO:0000313" key="2">
    <source>
        <dbReference type="EMBL" id="KZP12002.1"/>
    </source>
</evidence>